<evidence type="ECO:0000256" key="4">
    <source>
        <dbReference type="ARBA" id="ARBA00022454"/>
    </source>
</evidence>
<dbReference type="FunFam" id="3.40.50.300:FF:001067">
    <property type="entry name" value="DNA mismatch repair protein MSH5"/>
    <property type="match status" value="1"/>
</dbReference>
<evidence type="ECO:0000259" key="13">
    <source>
        <dbReference type="PROSITE" id="PS00486"/>
    </source>
</evidence>
<feature type="compositionally biased region" description="Basic and acidic residues" evidence="12">
    <location>
        <begin position="12"/>
        <end position="26"/>
    </location>
</feature>
<dbReference type="InterPro" id="IPR011184">
    <property type="entry name" value="DNA_mismatch_repair_Msh2"/>
</dbReference>
<proteinExistence type="inferred from homology"/>
<evidence type="ECO:0000256" key="9">
    <source>
        <dbReference type="ARBA" id="ARBA00023254"/>
    </source>
</evidence>
<feature type="compositionally biased region" description="Polar residues" evidence="12">
    <location>
        <begin position="1"/>
        <end position="11"/>
    </location>
</feature>
<dbReference type="PANTHER" id="PTHR11361:SF20">
    <property type="entry name" value="MUTS PROTEIN HOMOLOG 5"/>
    <property type="match status" value="1"/>
</dbReference>
<keyword evidence="7" id="KW-0238">DNA-binding</keyword>
<dbReference type="InterPro" id="IPR027417">
    <property type="entry name" value="P-loop_NTPase"/>
</dbReference>
<accession>A0A8H4AB05</accession>
<dbReference type="Proteomes" id="UP000439903">
    <property type="component" value="Unassembled WGS sequence"/>
</dbReference>
<evidence type="ECO:0000256" key="7">
    <source>
        <dbReference type="ARBA" id="ARBA00023125"/>
    </source>
</evidence>
<dbReference type="SUPFAM" id="SSF48334">
    <property type="entry name" value="DNA repair protein MutS, domain III"/>
    <property type="match status" value="1"/>
</dbReference>
<dbReference type="CDD" id="cd03281">
    <property type="entry name" value="ABC_MSH5_euk"/>
    <property type="match status" value="1"/>
</dbReference>
<evidence type="ECO:0000256" key="3">
    <source>
        <dbReference type="ARBA" id="ARBA00006271"/>
    </source>
</evidence>
<dbReference type="GO" id="GO:0006298">
    <property type="term" value="P:mismatch repair"/>
    <property type="evidence" value="ECO:0007669"/>
    <property type="project" value="InterPro"/>
</dbReference>
<reference evidence="14 15" key="1">
    <citation type="journal article" date="2019" name="Environ. Microbiol.">
        <title>At the nexus of three kingdoms: the genome of the mycorrhizal fungus Gigaspora margarita provides insights into plant, endobacterial and fungal interactions.</title>
        <authorList>
            <person name="Venice F."/>
            <person name="Ghignone S."/>
            <person name="Salvioli di Fossalunga A."/>
            <person name="Amselem J."/>
            <person name="Novero M."/>
            <person name="Xianan X."/>
            <person name="Sedzielewska Toro K."/>
            <person name="Morin E."/>
            <person name="Lipzen A."/>
            <person name="Grigoriev I.V."/>
            <person name="Henrissat B."/>
            <person name="Martin F.M."/>
            <person name="Bonfante P."/>
        </authorList>
    </citation>
    <scope>NUCLEOTIDE SEQUENCE [LARGE SCALE GENOMIC DNA]</scope>
    <source>
        <strain evidence="14 15">BEG34</strain>
    </source>
</reference>
<comment type="caution">
    <text evidence="14">The sequence shown here is derived from an EMBL/GenBank/DDBJ whole genome shotgun (WGS) entry which is preliminary data.</text>
</comment>
<evidence type="ECO:0000313" key="14">
    <source>
        <dbReference type="EMBL" id="KAF0468395.1"/>
    </source>
</evidence>
<comment type="similarity">
    <text evidence="3">Belongs to the DNA mismatch repair MutS family.</text>
</comment>
<evidence type="ECO:0000313" key="15">
    <source>
        <dbReference type="Proteomes" id="UP000439903"/>
    </source>
</evidence>
<name>A0A8H4AB05_GIGMA</name>
<sequence>MDLENVQMSSNDKSDDLPPEKLDFHISLETSRSTGSVDSLQPLTQPSNDNTSREPVTSRVSTTSWTNKSQKSNLFPQEKVSENDDTSSHGITFGDSEDISDTQDGRVDKVIMAVNLRNRKLGCAYYNVVTSKLYLMDDVAESPPYDMVNLLRFQVSPSIILVSSRADDAFIQTLQTEDGSTLIPSTVEIRPGSEFIYASAKTKLFSIRLGDQRHVLSHAEASKQETYLYLSSIVNLESIETVCCAGTLINYISRAKITGASSEDLQKQIPTYQCRYVKVDFLLFKKLCGVAVNNLNNYSISLSSLQIFEDESHPNMHMQAKSKEGLSLFGILNNTRTVLGKYLLKQWFLRPTLELAILDERHRTIECFLQPDNLDISGQFTTCLKHIKNIPKIIENMNGRLNIKDWQSLLQYAFYCLKIRNLVQELHRSENIQIFTRIKETFIVSDLKDIGSYINDVIDFDESVKEGRIVVKPHVDEELDHMKRTYDGLDDFLFEVASEISTSIPTEFASTLNVIYFPQLGYLVTVPLKSEWRDEEDFKIDGLYYQFSTATTVYYKNDRMRELDEYLGDIHGLIVDREIEIVQKLQDRILEYVPLFLNSSAVCAELDCILSFAESARRYGYNRPIVTDENILIIEKGRHPLQELCINVFVANDTKLIGGRGILNDDDDMYEDNLTGERDTYNSVMLLSGANYSGKSVYLKQVALIVYMAHIGSFVPAESATIGLTDKIFTRIQTKETVSKIQSAFMIDLQQISIALRNSTLKSLLIFDEFGKGTGSTDGAGLFCGVMEHLLKRGKDCPKIIAATHFHEIFENNLLSQSLPISLTTMEIMSDDKDEELTFLYRLIPGRSTSSWGTFCATLAGVPPHIVKRATHLSCLFSRYESIPPPFVDDRERRLYATCEQVARKFLELDLEKTDTDINNFLEWVGRECG</sequence>
<dbReference type="Gene3D" id="3.40.50.300">
    <property type="entry name" value="P-loop containing nucleotide triphosphate hydrolases"/>
    <property type="match status" value="1"/>
</dbReference>
<dbReference type="SUPFAM" id="SSF52540">
    <property type="entry name" value="P-loop containing nucleoside triphosphate hydrolases"/>
    <property type="match status" value="1"/>
</dbReference>
<dbReference type="InterPro" id="IPR045076">
    <property type="entry name" value="MutS"/>
</dbReference>
<dbReference type="PANTHER" id="PTHR11361">
    <property type="entry name" value="DNA MISMATCH REPAIR PROTEIN MUTS FAMILY MEMBER"/>
    <property type="match status" value="1"/>
</dbReference>
<comment type="subcellular location">
    <subcellularLocation>
        <location evidence="2">Chromosome</location>
    </subcellularLocation>
    <subcellularLocation>
        <location evidence="1">Nucleus</location>
    </subcellularLocation>
</comment>
<keyword evidence="9" id="KW-0469">Meiosis</keyword>
<keyword evidence="4" id="KW-0158">Chromosome</keyword>
<dbReference type="AlphaFoldDB" id="A0A8H4AB05"/>
<keyword evidence="15" id="KW-1185">Reference proteome</keyword>
<dbReference type="InterPro" id="IPR007696">
    <property type="entry name" value="DNA_mismatch_repair_MutS_core"/>
</dbReference>
<dbReference type="GO" id="GO:0030983">
    <property type="term" value="F:mismatched DNA binding"/>
    <property type="evidence" value="ECO:0007669"/>
    <property type="project" value="InterPro"/>
</dbReference>
<dbReference type="PIRSF" id="PIRSF005813">
    <property type="entry name" value="MSH2"/>
    <property type="match status" value="1"/>
</dbReference>
<evidence type="ECO:0000256" key="2">
    <source>
        <dbReference type="ARBA" id="ARBA00004286"/>
    </source>
</evidence>
<dbReference type="Pfam" id="PF05192">
    <property type="entry name" value="MutS_III"/>
    <property type="match status" value="1"/>
</dbReference>
<evidence type="ECO:0000256" key="6">
    <source>
        <dbReference type="ARBA" id="ARBA00022840"/>
    </source>
</evidence>
<dbReference type="GO" id="GO:0005694">
    <property type="term" value="C:chromosome"/>
    <property type="evidence" value="ECO:0007669"/>
    <property type="project" value="UniProtKB-SubCell"/>
</dbReference>
<dbReference type="InterPro" id="IPR036187">
    <property type="entry name" value="DNA_mismatch_repair_MutS_sf"/>
</dbReference>
<dbReference type="Gene3D" id="1.10.1420.10">
    <property type="match status" value="1"/>
</dbReference>
<feature type="domain" description="DNA mismatch repair proteins mutS family" evidence="13">
    <location>
        <begin position="763"/>
        <end position="779"/>
    </location>
</feature>
<evidence type="ECO:0000256" key="12">
    <source>
        <dbReference type="SAM" id="MobiDB-lite"/>
    </source>
</evidence>
<dbReference type="GO" id="GO:0005634">
    <property type="term" value="C:nucleus"/>
    <property type="evidence" value="ECO:0007669"/>
    <property type="project" value="UniProtKB-SubCell"/>
</dbReference>
<dbReference type="GO" id="GO:0140664">
    <property type="term" value="F:ATP-dependent DNA damage sensor activity"/>
    <property type="evidence" value="ECO:0007669"/>
    <property type="project" value="InterPro"/>
</dbReference>
<keyword evidence="8" id="KW-0539">Nucleus</keyword>
<dbReference type="PROSITE" id="PS00486">
    <property type="entry name" value="DNA_MISMATCH_REPAIR_2"/>
    <property type="match status" value="1"/>
</dbReference>
<evidence type="ECO:0000256" key="11">
    <source>
        <dbReference type="ARBA" id="ARBA00077470"/>
    </source>
</evidence>
<dbReference type="GO" id="GO:0051026">
    <property type="term" value="P:chiasma assembly"/>
    <property type="evidence" value="ECO:0007669"/>
    <property type="project" value="TreeGrafter"/>
</dbReference>
<feature type="region of interest" description="Disordered" evidence="12">
    <location>
        <begin position="1"/>
        <end position="102"/>
    </location>
</feature>
<dbReference type="Pfam" id="PF00488">
    <property type="entry name" value="MutS_V"/>
    <property type="match status" value="1"/>
</dbReference>
<organism evidence="14 15">
    <name type="scientific">Gigaspora margarita</name>
    <dbReference type="NCBI Taxonomy" id="4874"/>
    <lineage>
        <taxon>Eukaryota</taxon>
        <taxon>Fungi</taxon>
        <taxon>Fungi incertae sedis</taxon>
        <taxon>Mucoromycota</taxon>
        <taxon>Glomeromycotina</taxon>
        <taxon>Glomeromycetes</taxon>
        <taxon>Diversisporales</taxon>
        <taxon>Gigasporaceae</taxon>
        <taxon>Gigaspora</taxon>
    </lineage>
</organism>
<evidence type="ECO:0000256" key="8">
    <source>
        <dbReference type="ARBA" id="ARBA00023242"/>
    </source>
</evidence>
<dbReference type="EMBL" id="WTPW01000939">
    <property type="protein sequence ID" value="KAF0468395.1"/>
    <property type="molecule type" value="Genomic_DNA"/>
</dbReference>
<dbReference type="GO" id="GO:0005524">
    <property type="term" value="F:ATP binding"/>
    <property type="evidence" value="ECO:0007669"/>
    <property type="project" value="UniProtKB-KW"/>
</dbReference>
<keyword evidence="5" id="KW-0547">Nucleotide-binding</keyword>
<protein>
    <recommendedName>
        <fullName evidence="10">DNA mismatch repair protein MSH5</fullName>
    </recommendedName>
    <alternativeName>
        <fullName evidence="11">MutS protein homolog 5</fullName>
    </alternativeName>
</protein>
<keyword evidence="6" id="KW-0067">ATP-binding</keyword>
<evidence type="ECO:0000256" key="1">
    <source>
        <dbReference type="ARBA" id="ARBA00004123"/>
    </source>
</evidence>
<dbReference type="SMART" id="SM00534">
    <property type="entry name" value="MUTSac"/>
    <property type="match status" value="1"/>
</dbReference>
<dbReference type="SMART" id="SM00533">
    <property type="entry name" value="MUTSd"/>
    <property type="match status" value="1"/>
</dbReference>
<dbReference type="OrthoDB" id="29596at2759"/>
<evidence type="ECO:0000256" key="10">
    <source>
        <dbReference type="ARBA" id="ARBA00073549"/>
    </source>
</evidence>
<gene>
    <name evidence="14" type="ORF">F8M41_025786</name>
</gene>
<evidence type="ECO:0000256" key="5">
    <source>
        <dbReference type="ARBA" id="ARBA00022741"/>
    </source>
</evidence>
<dbReference type="InterPro" id="IPR000432">
    <property type="entry name" value="DNA_mismatch_repair_MutS_C"/>
</dbReference>
<feature type="compositionally biased region" description="Polar residues" evidence="12">
    <location>
        <begin position="28"/>
        <end position="75"/>
    </location>
</feature>